<feature type="compositionally biased region" description="Basic and acidic residues" evidence="1">
    <location>
        <begin position="344"/>
        <end position="355"/>
    </location>
</feature>
<dbReference type="GO" id="GO:0003676">
    <property type="term" value="F:nucleic acid binding"/>
    <property type="evidence" value="ECO:0007669"/>
    <property type="project" value="InterPro"/>
</dbReference>
<feature type="region of interest" description="Disordered" evidence="1">
    <location>
        <begin position="100"/>
        <end position="203"/>
    </location>
</feature>
<dbReference type="InterPro" id="IPR000467">
    <property type="entry name" value="G_patch_dom"/>
</dbReference>
<feature type="compositionally biased region" description="Polar residues" evidence="1">
    <location>
        <begin position="158"/>
        <end position="167"/>
    </location>
</feature>
<feature type="region of interest" description="Disordered" evidence="1">
    <location>
        <begin position="333"/>
        <end position="422"/>
    </location>
</feature>
<dbReference type="PANTHER" id="PTHR23149">
    <property type="entry name" value="G PATCH DOMAIN CONTAINING PROTEIN"/>
    <property type="match status" value="1"/>
</dbReference>
<sequence>MGLSGRKIKQRIPADPRNLTWADDAAKFGTNYLSKFGWDASKGLGVDGDGRTSHVKVSHKLDMLGIGAAHQKDPDGIAWKQNKDFENLLKRLNEAAAAESIPTANAAEEEDIELEAKRGDSGEEKEKKRKRTKDVEGVSEEKAKKKRKKSKEAEKSDQASVEPTENIQEIPEVKEAPSEPPKPYIPRHRAHRARAIASKSMASKSSAAIAEILGIAPTPTSSASTSGLGTPLGKLTSLEEDGTVTLEKLTTSTKSVADYFKEKLLAKSSKSGTATPLTPQSELPEDSWNNTPRGGLGSSRLLLETKQESLDLESQRIGISKFSSLMSSTFLSTTFSLSTSSEPTPEKTPEPATKPEKKRRKKESQDGNDDAEQKRDKEKRKEKRDMDVETTEEVEKDESKEERRRLRAEKKARKAQKLQQRS</sequence>
<dbReference type="PROSITE" id="PS50174">
    <property type="entry name" value="G_PATCH"/>
    <property type="match status" value="1"/>
</dbReference>
<organism evidence="3 4">
    <name type="scientific">Hypsizygus marmoreus</name>
    <name type="common">White beech mushroom</name>
    <name type="synonym">Agaricus marmoreus</name>
    <dbReference type="NCBI Taxonomy" id="39966"/>
    <lineage>
        <taxon>Eukaryota</taxon>
        <taxon>Fungi</taxon>
        <taxon>Dikarya</taxon>
        <taxon>Basidiomycota</taxon>
        <taxon>Agaricomycotina</taxon>
        <taxon>Agaricomycetes</taxon>
        <taxon>Agaricomycetidae</taxon>
        <taxon>Agaricales</taxon>
        <taxon>Tricholomatineae</taxon>
        <taxon>Lyophyllaceae</taxon>
        <taxon>Hypsizygus</taxon>
    </lineage>
</organism>
<name>A0A369K1C1_HYPMA</name>
<feature type="domain" description="G-patch" evidence="2">
    <location>
        <begin position="25"/>
        <end position="71"/>
    </location>
</feature>
<comment type="caution">
    <text evidence="3">The sequence shown here is derived from an EMBL/GenBank/DDBJ whole genome shotgun (WGS) entry which is preliminary data.</text>
</comment>
<keyword evidence="4" id="KW-1185">Reference proteome</keyword>
<feature type="compositionally biased region" description="Basic residues" evidence="1">
    <location>
        <begin position="185"/>
        <end position="194"/>
    </location>
</feature>
<evidence type="ECO:0000256" key="1">
    <source>
        <dbReference type="SAM" id="MobiDB-lite"/>
    </source>
</evidence>
<dbReference type="AlphaFoldDB" id="A0A369K1C1"/>
<feature type="compositionally biased region" description="Low complexity" evidence="1">
    <location>
        <begin position="333"/>
        <end position="343"/>
    </location>
</feature>
<protein>
    <submittedName>
        <fullName evidence="3">Protein PXR1</fullName>
    </submittedName>
</protein>
<feature type="region of interest" description="Disordered" evidence="1">
    <location>
        <begin position="268"/>
        <end position="302"/>
    </location>
</feature>
<feature type="compositionally biased region" description="Polar residues" evidence="1">
    <location>
        <begin position="268"/>
        <end position="292"/>
    </location>
</feature>
<evidence type="ECO:0000313" key="3">
    <source>
        <dbReference type="EMBL" id="RDB24746.1"/>
    </source>
</evidence>
<gene>
    <name evidence="3" type="primary">PXR1</name>
    <name evidence="3" type="ORF">Hypma_007948</name>
</gene>
<reference evidence="3" key="1">
    <citation type="submission" date="2018-04" db="EMBL/GenBank/DDBJ databases">
        <title>Whole genome sequencing of Hypsizygus marmoreus.</title>
        <authorList>
            <person name="Choi I.-G."/>
            <person name="Min B."/>
            <person name="Kim J.-G."/>
            <person name="Kim S."/>
            <person name="Oh Y.-L."/>
            <person name="Kong W.-S."/>
            <person name="Park H."/>
            <person name="Jeong J."/>
            <person name="Song E.-S."/>
        </authorList>
    </citation>
    <scope>NUCLEOTIDE SEQUENCE [LARGE SCALE GENOMIC DNA]</scope>
    <source>
        <strain evidence="3">51987-8</strain>
    </source>
</reference>
<accession>A0A369K1C1</accession>
<dbReference type="EMBL" id="LUEZ02000041">
    <property type="protein sequence ID" value="RDB24746.1"/>
    <property type="molecule type" value="Genomic_DNA"/>
</dbReference>
<dbReference type="OrthoDB" id="29523at2759"/>
<feature type="compositionally biased region" description="Basic and acidic residues" evidence="1">
    <location>
        <begin position="114"/>
        <end position="126"/>
    </location>
</feature>
<feature type="compositionally biased region" description="Basic residues" evidence="1">
    <location>
        <begin position="405"/>
        <end position="416"/>
    </location>
</feature>
<evidence type="ECO:0000313" key="4">
    <source>
        <dbReference type="Proteomes" id="UP000076154"/>
    </source>
</evidence>
<evidence type="ECO:0000259" key="2">
    <source>
        <dbReference type="PROSITE" id="PS50174"/>
    </source>
</evidence>
<dbReference type="Pfam" id="PF01585">
    <property type="entry name" value="G-patch"/>
    <property type="match status" value="1"/>
</dbReference>
<dbReference type="InParanoid" id="A0A369K1C1"/>
<feature type="compositionally biased region" description="Basic and acidic residues" evidence="1">
    <location>
        <begin position="133"/>
        <end position="143"/>
    </location>
</feature>
<dbReference type="Proteomes" id="UP000076154">
    <property type="component" value="Unassembled WGS sequence"/>
</dbReference>
<dbReference type="InterPro" id="IPR050656">
    <property type="entry name" value="PINX1"/>
</dbReference>
<proteinExistence type="predicted"/>